<dbReference type="GO" id="GO:0071008">
    <property type="term" value="C:U2-type post-mRNA release spliceosomal complex"/>
    <property type="evidence" value="ECO:0007669"/>
    <property type="project" value="TreeGrafter"/>
</dbReference>
<dbReference type="Proteomes" id="UP000187203">
    <property type="component" value="Unassembled WGS sequence"/>
</dbReference>
<reference evidence="2" key="1">
    <citation type="submission" date="2013-09" db="EMBL/GenBank/DDBJ databases">
        <title>Corchorus olitorius genome sequencing.</title>
        <authorList>
            <person name="Alam M."/>
            <person name="Haque M.S."/>
            <person name="Islam M.S."/>
            <person name="Emdad E.M."/>
            <person name="Islam M.M."/>
            <person name="Ahmed B."/>
            <person name="Halim A."/>
            <person name="Hossen Q.M.M."/>
            <person name="Hossain M.Z."/>
            <person name="Ahmed R."/>
            <person name="Khan M.M."/>
            <person name="Islam R."/>
            <person name="Rashid M.M."/>
            <person name="Khan S.A."/>
            <person name="Rahman M.S."/>
            <person name="Alam M."/>
            <person name="Yahiya A.S."/>
            <person name="Khan M.S."/>
            <person name="Azam M.S."/>
            <person name="Haque T."/>
            <person name="Lashkar M.Z.H."/>
            <person name="Akhand A.I."/>
            <person name="Morshed G."/>
            <person name="Roy S."/>
            <person name="Uddin K.S."/>
            <person name="Rabeya T."/>
            <person name="Hossain A.S."/>
            <person name="Chowdhury A."/>
            <person name="Snigdha A.R."/>
            <person name="Mortoza M.S."/>
            <person name="Matin S.A."/>
            <person name="Hoque S.M.E."/>
            <person name="Islam M.K."/>
            <person name="Roy D.K."/>
            <person name="Haider R."/>
            <person name="Moosa M.M."/>
            <person name="Elias S.M."/>
            <person name="Hasan A.M."/>
            <person name="Jahan S."/>
            <person name="Shafiuddin M."/>
            <person name="Mahmood N."/>
            <person name="Shommy N.S."/>
        </authorList>
    </citation>
    <scope>NUCLEOTIDE SEQUENCE [LARGE SCALE GENOMIC DNA]</scope>
    <source>
        <strain evidence="2">cv. O-4</strain>
    </source>
</reference>
<dbReference type="PANTHER" id="PTHR23329:SF1">
    <property type="entry name" value="TUFTELIN-INTERACTING PROTEIN 11"/>
    <property type="match status" value="1"/>
</dbReference>
<comment type="caution">
    <text evidence="1">The sequence shown here is derived from an EMBL/GenBank/DDBJ whole genome shotgun (WGS) entry which is preliminary data.</text>
</comment>
<accession>A0A1R3KDF3</accession>
<dbReference type="EMBL" id="AWUE01014105">
    <property type="protein sequence ID" value="OMP05113.1"/>
    <property type="molecule type" value="Genomic_DNA"/>
</dbReference>
<sequence length="249" mass="28834">MALRLQEEIDKLAIGVARQNQELDDTEQILGVLLLLEKEYLTLEMLAKCFENLQRQYPNYYNLSCFAFVYKNVWRLGCASKSGVWEGGGVSIQESATRDVIITNLRRLSIGWKGRLAPELLANQRIRQQLSLGLHMITEADHLFKDGISSQGLKEKLSYPTTSEHKAQSRAAEPAQKPEMDFRQVIEAYAQTHNFLFKPKFGRRHDGLQIYGFGLWFRSQIWSRCTMIQFWRLSDSGHKKMVQRTCKKD</sequence>
<dbReference type="STRING" id="93759.A0A1R3KDF3"/>
<gene>
    <name evidence="1" type="ORF">COLO4_09043</name>
</gene>
<protein>
    <submittedName>
        <fullName evidence="1">Uncharacterized protein</fullName>
    </submittedName>
</protein>
<evidence type="ECO:0000313" key="1">
    <source>
        <dbReference type="EMBL" id="OMP05113.1"/>
    </source>
</evidence>
<dbReference type="GO" id="GO:0000390">
    <property type="term" value="P:spliceosomal complex disassembly"/>
    <property type="evidence" value="ECO:0007669"/>
    <property type="project" value="InterPro"/>
</dbReference>
<evidence type="ECO:0000313" key="2">
    <source>
        <dbReference type="Proteomes" id="UP000187203"/>
    </source>
</evidence>
<proteinExistence type="predicted"/>
<name>A0A1R3KDF3_9ROSI</name>
<dbReference type="AlphaFoldDB" id="A0A1R3KDF3"/>
<dbReference type="OrthoDB" id="4822at2759"/>
<dbReference type="InterPro" id="IPR045211">
    <property type="entry name" value="TFP11/STIP/Ntr1"/>
</dbReference>
<keyword evidence="2" id="KW-1185">Reference proteome</keyword>
<dbReference type="PANTHER" id="PTHR23329">
    <property type="entry name" value="TUFTELIN-INTERACTING PROTEIN 11-RELATED"/>
    <property type="match status" value="1"/>
</dbReference>
<organism evidence="1 2">
    <name type="scientific">Corchorus olitorius</name>
    <dbReference type="NCBI Taxonomy" id="93759"/>
    <lineage>
        <taxon>Eukaryota</taxon>
        <taxon>Viridiplantae</taxon>
        <taxon>Streptophyta</taxon>
        <taxon>Embryophyta</taxon>
        <taxon>Tracheophyta</taxon>
        <taxon>Spermatophyta</taxon>
        <taxon>Magnoliopsida</taxon>
        <taxon>eudicotyledons</taxon>
        <taxon>Gunneridae</taxon>
        <taxon>Pentapetalae</taxon>
        <taxon>rosids</taxon>
        <taxon>malvids</taxon>
        <taxon>Malvales</taxon>
        <taxon>Malvaceae</taxon>
        <taxon>Grewioideae</taxon>
        <taxon>Apeibeae</taxon>
        <taxon>Corchorus</taxon>
    </lineage>
</organism>